<evidence type="ECO:0000256" key="3">
    <source>
        <dbReference type="ARBA" id="ARBA00022692"/>
    </source>
</evidence>
<evidence type="ECO:0000313" key="9">
    <source>
        <dbReference type="Proteomes" id="UP000244016"/>
    </source>
</evidence>
<accession>A0A2T5G8Y2</accession>
<evidence type="ECO:0000256" key="2">
    <source>
        <dbReference type="ARBA" id="ARBA00022475"/>
    </source>
</evidence>
<dbReference type="Proteomes" id="UP000244016">
    <property type="component" value="Unassembled WGS sequence"/>
</dbReference>
<proteinExistence type="predicted"/>
<keyword evidence="2" id="KW-1003">Cell membrane</keyword>
<gene>
    <name evidence="8" type="ORF">BLITH_0836</name>
</gene>
<comment type="subcellular location">
    <subcellularLocation>
        <location evidence="1">Cell membrane</location>
    </subcellularLocation>
</comment>
<evidence type="ECO:0000313" key="8">
    <source>
        <dbReference type="EMBL" id="PTQ52657.1"/>
    </source>
</evidence>
<keyword evidence="5 7" id="KW-0472">Membrane</keyword>
<dbReference type="InterPro" id="IPR022781">
    <property type="entry name" value="Flagellar_biosynth_FliO"/>
</dbReference>
<keyword evidence="3 7" id="KW-0812">Transmembrane</keyword>
<organism evidence="8 9">
    <name type="scientific">Brockia lithotrophica</name>
    <dbReference type="NCBI Taxonomy" id="933949"/>
    <lineage>
        <taxon>Bacteria</taxon>
        <taxon>Bacillati</taxon>
        <taxon>Bacillota</taxon>
        <taxon>Bacilli</taxon>
        <taxon>Bacillales</taxon>
        <taxon>Bacillales Family X. Incertae Sedis</taxon>
        <taxon>Brockia</taxon>
    </lineage>
</organism>
<protein>
    <recommendedName>
        <fullName evidence="10">Flagellar biosynthesis protein FliO</fullName>
    </recommendedName>
</protein>
<dbReference type="AlphaFoldDB" id="A0A2T5G8Y2"/>
<reference evidence="8 9" key="1">
    <citation type="submission" date="2017-08" db="EMBL/GenBank/DDBJ databases">
        <title>Burning lignite coal seam in the remote Altai Mountains harbors a hydrogen-driven thermophilic microbial community.</title>
        <authorList>
            <person name="Kadnikov V.V."/>
            <person name="Mardanov A.V."/>
            <person name="Ivasenko D."/>
            <person name="Beletsky A.V."/>
            <person name="Karnachuk O.V."/>
            <person name="Ravin N.V."/>
        </authorList>
    </citation>
    <scope>NUCLEOTIDE SEQUENCE [LARGE SCALE GENOMIC DNA]</scope>
    <source>
        <strain evidence="8">AL31</strain>
    </source>
</reference>
<keyword evidence="4 7" id="KW-1133">Transmembrane helix</keyword>
<name>A0A2T5G8Y2_9BACL</name>
<feature type="transmembrane region" description="Helical" evidence="7">
    <location>
        <begin position="38"/>
        <end position="60"/>
    </location>
</feature>
<dbReference type="Pfam" id="PF04347">
    <property type="entry name" value="FliO"/>
    <property type="match status" value="1"/>
</dbReference>
<sequence>MNSLPVFALGGGPTVDEWLRGTPDPGGPPLPDATGEPLFLVLLRVSAFFLLLVFLGWVALRLARQRKGNFPAEGAEVLFRVPLAPGKYVAALRLGRSVYLLGVGEDVHLLEVLAAEEFGHATPPQDGLSPPPLGGRFFPLFAGAAEKSAPETDASLPAGNGRGGTGEDGSPVVTEEERRLRDLFRRGD</sequence>
<comment type="caution">
    <text evidence="8">The sequence shown here is derived from an EMBL/GenBank/DDBJ whole genome shotgun (WGS) entry which is preliminary data.</text>
</comment>
<evidence type="ECO:0000256" key="1">
    <source>
        <dbReference type="ARBA" id="ARBA00004236"/>
    </source>
</evidence>
<dbReference type="GO" id="GO:0016020">
    <property type="term" value="C:membrane"/>
    <property type="evidence" value="ECO:0007669"/>
    <property type="project" value="InterPro"/>
</dbReference>
<evidence type="ECO:0000256" key="5">
    <source>
        <dbReference type="ARBA" id="ARBA00023136"/>
    </source>
</evidence>
<evidence type="ECO:0000256" key="4">
    <source>
        <dbReference type="ARBA" id="ARBA00022989"/>
    </source>
</evidence>
<dbReference type="GO" id="GO:0044781">
    <property type="term" value="P:bacterial-type flagellum organization"/>
    <property type="evidence" value="ECO:0007669"/>
    <property type="project" value="InterPro"/>
</dbReference>
<evidence type="ECO:0000256" key="7">
    <source>
        <dbReference type="SAM" id="Phobius"/>
    </source>
</evidence>
<evidence type="ECO:0000256" key="6">
    <source>
        <dbReference type="SAM" id="MobiDB-lite"/>
    </source>
</evidence>
<feature type="compositionally biased region" description="Basic and acidic residues" evidence="6">
    <location>
        <begin position="175"/>
        <end position="188"/>
    </location>
</feature>
<feature type="region of interest" description="Disordered" evidence="6">
    <location>
        <begin position="146"/>
        <end position="188"/>
    </location>
</feature>
<dbReference type="EMBL" id="PEBW01000002">
    <property type="protein sequence ID" value="PTQ52657.1"/>
    <property type="molecule type" value="Genomic_DNA"/>
</dbReference>
<evidence type="ECO:0008006" key="10">
    <source>
        <dbReference type="Google" id="ProtNLM"/>
    </source>
</evidence>